<sequence length="539" mass="61105">MSECDKSNAQVETSSKSNRRQPNAVNPIDISWDTLNVQNRTPARFPTTPNAPNTIRRTNKVGWRAQVSLERAQSLFSPRISNQSSINQQRRPAQRVLDFGDDESPSALDESLFALDRSYLDCVWLVEPIQAISKHSVNIDHGHNEASFTYKVFFCSATIKNVDKVVDDDVEALKRTDSCSISNYKHGEELIEIMTLSVFTGKGIICIERRSEFKPNIGPEKYEFSDDRLKYNVCCAAVLVNSDEVWRENKVRMLTARIRYNSTKLTDLFRFKESIELYFGDFNESPSIYKAILIDMTRRTNVVYFKELVYACADNKFEITREVEFRVSAHLEDSFRRSFFSSSHQILLEDKSAEMMEIDSPSDLLNRSIGVQNCLSFCKERTSESKTSPNLSKSRTNELSSTAPEFNSIDLEISSTNQSFPTDIEGSVQNLSLIADESFNLTALEKISANQSCFNAPEGSLQNLSVLAEEKSVDLTKNPSKLVYHHKKLVRFCYTINNVNAALNLNLNVKSNTPTLKFEPKELSVDGVIIWQNPNLGSN</sequence>
<proteinExistence type="predicted"/>
<evidence type="ECO:0000313" key="2">
    <source>
        <dbReference type="Proteomes" id="UP000887540"/>
    </source>
</evidence>
<feature type="compositionally biased region" description="Polar residues" evidence="1">
    <location>
        <begin position="7"/>
        <end position="24"/>
    </location>
</feature>
<keyword evidence="2" id="KW-1185">Reference proteome</keyword>
<evidence type="ECO:0000256" key="1">
    <source>
        <dbReference type="SAM" id="MobiDB-lite"/>
    </source>
</evidence>
<evidence type="ECO:0000313" key="3">
    <source>
        <dbReference type="WBParaSite" id="ACRNAN_scaffold3103.g22278.t1"/>
    </source>
</evidence>
<protein>
    <submittedName>
        <fullName evidence="3">Uncharacterized protein</fullName>
    </submittedName>
</protein>
<dbReference type="Proteomes" id="UP000887540">
    <property type="component" value="Unplaced"/>
</dbReference>
<dbReference type="AlphaFoldDB" id="A0A914DNN9"/>
<name>A0A914DNN9_9BILA</name>
<feature type="region of interest" description="Disordered" evidence="1">
    <location>
        <begin position="1"/>
        <end position="29"/>
    </location>
</feature>
<reference evidence="3" key="1">
    <citation type="submission" date="2022-11" db="UniProtKB">
        <authorList>
            <consortium name="WormBaseParasite"/>
        </authorList>
    </citation>
    <scope>IDENTIFICATION</scope>
</reference>
<accession>A0A914DNN9</accession>
<dbReference type="WBParaSite" id="ACRNAN_scaffold3103.g22278.t1">
    <property type="protein sequence ID" value="ACRNAN_scaffold3103.g22278.t1"/>
    <property type="gene ID" value="ACRNAN_scaffold3103.g22278"/>
</dbReference>
<organism evidence="2 3">
    <name type="scientific">Acrobeloides nanus</name>
    <dbReference type="NCBI Taxonomy" id="290746"/>
    <lineage>
        <taxon>Eukaryota</taxon>
        <taxon>Metazoa</taxon>
        <taxon>Ecdysozoa</taxon>
        <taxon>Nematoda</taxon>
        <taxon>Chromadorea</taxon>
        <taxon>Rhabditida</taxon>
        <taxon>Tylenchina</taxon>
        <taxon>Cephalobomorpha</taxon>
        <taxon>Cephaloboidea</taxon>
        <taxon>Cephalobidae</taxon>
        <taxon>Acrobeloides</taxon>
    </lineage>
</organism>